<dbReference type="GO" id="GO:0103117">
    <property type="term" value="F:UDP-3-O-acyl-N-acetylglucosamine deacetylase activity"/>
    <property type="evidence" value="ECO:0007669"/>
    <property type="project" value="InterPro"/>
</dbReference>
<dbReference type="InterPro" id="IPR002078">
    <property type="entry name" value="Sigma_54_int"/>
</dbReference>
<dbReference type="GO" id="GO:0009245">
    <property type="term" value="P:lipid A biosynthetic process"/>
    <property type="evidence" value="ECO:0007669"/>
    <property type="project" value="InterPro"/>
</dbReference>
<dbReference type="InterPro" id="IPR020568">
    <property type="entry name" value="Ribosomal_Su5_D2-typ_SF"/>
</dbReference>
<dbReference type="InterPro" id="IPR025662">
    <property type="entry name" value="Sigma_54_int_dom_ATP-bd_1"/>
</dbReference>
<organism evidence="8">
    <name type="scientific">marine metagenome</name>
    <dbReference type="NCBI Taxonomy" id="408172"/>
    <lineage>
        <taxon>unclassified sequences</taxon>
        <taxon>metagenomes</taxon>
        <taxon>ecological metagenomes</taxon>
    </lineage>
</organism>
<dbReference type="InterPro" id="IPR058031">
    <property type="entry name" value="AAA_lid_NorR"/>
</dbReference>
<dbReference type="SMART" id="SM00382">
    <property type="entry name" value="AAA"/>
    <property type="match status" value="1"/>
</dbReference>
<dbReference type="Gene3D" id="3.40.50.2300">
    <property type="match status" value="1"/>
</dbReference>
<dbReference type="SUPFAM" id="SSF52540">
    <property type="entry name" value="P-loop containing nucleoside triphosphate hydrolases"/>
    <property type="match status" value="1"/>
</dbReference>
<accession>A0A382GH03</accession>
<evidence type="ECO:0000256" key="3">
    <source>
        <dbReference type="ARBA" id="ARBA00022840"/>
    </source>
</evidence>
<dbReference type="Gene3D" id="3.30.230.20">
    <property type="entry name" value="lpxc deacetylase, domain 1"/>
    <property type="match status" value="1"/>
</dbReference>
<dbReference type="InterPro" id="IPR015870">
    <property type="entry name" value="UDP-acyl_N-AcGlcN_deAcase_N"/>
</dbReference>
<dbReference type="PANTHER" id="PTHR32071">
    <property type="entry name" value="TRANSCRIPTIONAL REGULATORY PROTEIN"/>
    <property type="match status" value="1"/>
</dbReference>
<feature type="non-terminal residue" evidence="8">
    <location>
        <position position="431"/>
    </location>
</feature>
<evidence type="ECO:0000256" key="4">
    <source>
        <dbReference type="ARBA" id="ARBA00023015"/>
    </source>
</evidence>
<dbReference type="AlphaFoldDB" id="A0A382GH03"/>
<dbReference type="Gene3D" id="3.40.50.300">
    <property type="entry name" value="P-loop containing nucleotide triphosphate hydrolases"/>
    <property type="match status" value="1"/>
</dbReference>
<dbReference type="InterPro" id="IPR011006">
    <property type="entry name" value="CheY-like_superfamily"/>
</dbReference>
<dbReference type="EMBL" id="UINC01055503">
    <property type="protein sequence ID" value="SVB74458.1"/>
    <property type="molecule type" value="Genomic_DNA"/>
</dbReference>
<dbReference type="CDD" id="cd17550">
    <property type="entry name" value="REC_NtrX-like"/>
    <property type="match status" value="1"/>
</dbReference>
<dbReference type="InterPro" id="IPR003593">
    <property type="entry name" value="AAA+_ATPase"/>
</dbReference>
<sequence>MPQERILVVDDETNIANSLKEILSDEGYSVSITEDGLNALDMIQSDPPDLLLLDVWLPGMDGIEVLKTVKTYHPEIEVLVMSGHGTIDTAVKATKLGAFDFIEKPFSMDILIQSVKSALGLKKHRPMKKNDEALSEFAALIETQKAIKTHSQSDRALLFLGETGTGKEYIAQAIHQKSSKKNLPFIKLNCSSRPAHEINSILFPSTKQTPGSKTKVIKAPLTTPQVVYLDNVDALNQTIQKKLFDSLNPAKTKEQNLLPSRLYISSSKNLNKFSTQNLFNQDLLSIFSNSTISVPSLRENRTTIPVLIRNHLEKVSQKDGLPIPEVDSIALEALCEYHWPENIRELHSVLDRILATAPSRKKISINQIPQEIRKSKTQKAKIKPNKGNSFQQRTLKRSVVLYGSGLHKGLKTCLILQPLPLGSGIIFSDIS</sequence>
<evidence type="ECO:0000259" key="6">
    <source>
        <dbReference type="PROSITE" id="PS50045"/>
    </source>
</evidence>
<dbReference type="Pfam" id="PF25601">
    <property type="entry name" value="AAA_lid_14"/>
    <property type="match status" value="1"/>
</dbReference>
<keyword evidence="2" id="KW-0547">Nucleotide-binding</keyword>
<dbReference type="PROSITE" id="PS50110">
    <property type="entry name" value="RESPONSE_REGULATORY"/>
    <property type="match status" value="1"/>
</dbReference>
<dbReference type="InterPro" id="IPR027417">
    <property type="entry name" value="P-loop_NTPase"/>
</dbReference>
<name>A0A382GH03_9ZZZZ</name>
<gene>
    <name evidence="8" type="ORF">METZ01_LOCUS227312</name>
</gene>
<dbReference type="SMART" id="SM00448">
    <property type="entry name" value="REC"/>
    <property type="match status" value="1"/>
</dbReference>
<dbReference type="SUPFAM" id="SSF54211">
    <property type="entry name" value="Ribosomal protein S5 domain 2-like"/>
    <property type="match status" value="1"/>
</dbReference>
<dbReference type="Pfam" id="PF00072">
    <property type="entry name" value="Response_reg"/>
    <property type="match status" value="1"/>
</dbReference>
<evidence type="ECO:0000259" key="7">
    <source>
        <dbReference type="PROSITE" id="PS50110"/>
    </source>
</evidence>
<dbReference type="GO" id="GO:0005524">
    <property type="term" value="F:ATP binding"/>
    <property type="evidence" value="ECO:0007669"/>
    <property type="project" value="UniProtKB-KW"/>
</dbReference>
<evidence type="ECO:0000256" key="5">
    <source>
        <dbReference type="ARBA" id="ARBA00023163"/>
    </source>
</evidence>
<evidence type="ECO:0008006" key="9">
    <source>
        <dbReference type="Google" id="ProtNLM"/>
    </source>
</evidence>
<keyword evidence="5" id="KW-0804">Transcription</keyword>
<evidence type="ECO:0000313" key="8">
    <source>
        <dbReference type="EMBL" id="SVB74458.1"/>
    </source>
</evidence>
<feature type="domain" description="Sigma-54 factor interaction" evidence="6">
    <location>
        <begin position="133"/>
        <end position="355"/>
    </location>
</feature>
<dbReference type="GO" id="GO:0016020">
    <property type="term" value="C:membrane"/>
    <property type="evidence" value="ECO:0007669"/>
    <property type="project" value="GOC"/>
</dbReference>
<reference evidence="8" key="1">
    <citation type="submission" date="2018-05" db="EMBL/GenBank/DDBJ databases">
        <authorList>
            <person name="Lanie J.A."/>
            <person name="Ng W.-L."/>
            <person name="Kazmierczak K.M."/>
            <person name="Andrzejewski T.M."/>
            <person name="Davidsen T.M."/>
            <person name="Wayne K.J."/>
            <person name="Tettelin H."/>
            <person name="Glass J.I."/>
            <person name="Rusch D."/>
            <person name="Podicherti R."/>
            <person name="Tsui H.-C.T."/>
            <person name="Winkler M.E."/>
        </authorList>
    </citation>
    <scope>NUCLEOTIDE SEQUENCE</scope>
</reference>
<keyword evidence="4" id="KW-0805">Transcription regulation</keyword>
<proteinExistence type="predicted"/>
<dbReference type="InterPro" id="IPR001789">
    <property type="entry name" value="Sig_transdc_resp-reg_receiver"/>
</dbReference>
<dbReference type="GO" id="GO:0006355">
    <property type="term" value="P:regulation of DNA-templated transcription"/>
    <property type="evidence" value="ECO:0007669"/>
    <property type="project" value="InterPro"/>
</dbReference>
<dbReference type="CDD" id="cd00009">
    <property type="entry name" value="AAA"/>
    <property type="match status" value="1"/>
</dbReference>
<dbReference type="SUPFAM" id="SSF52172">
    <property type="entry name" value="CheY-like"/>
    <property type="match status" value="1"/>
</dbReference>
<dbReference type="Pfam" id="PF00158">
    <property type="entry name" value="Sigma54_activat"/>
    <property type="match status" value="1"/>
</dbReference>
<dbReference type="PROSITE" id="PS50045">
    <property type="entry name" value="SIGMA54_INTERACT_4"/>
    <property type="match status" value="1"/>
</dbReference>
<dbReference type="Gene3D" id="1.10.8.60">
    <property type="match status" value="1"/>
</dbReference>
<dbReference type="GO" id="GO:0000160">
    <property type="term" value="P:phosphorelay signal transduction system"/>
    <property type="evidence" value="ECO:0007669"/>
    <property type="project" value="InterPro"/>
</dbReference>
<evidence type="ECO:0000256" key="2">
    <source>
        <dbReference type="ARBA" id="ARBA00022741"/>
    </source>
</evidence>
<evidence type="ECO:0000256" key="1">
    <source>
        <dbReference type="ARBA" id="ARBA00022553"/>
    </source>
</evidence>
<feature type="domain" description="Response regulatory" evidence="7">
    <location>
        <begin position="5"/>
        <end position="119"/>
    </location>
</feature>
<dbReference type="PROSITE" id="PS00675">
    <property type="entry name" value="SIGMA54_INTERACT_1"/>
    <property type="match status" value="1"/>
</dbReference>
<keyword evidence="1" id="KW-0597">Phosphoprotein</keyword>
<keyword evidence="3" id="KW-0067">ATP-binding</keyword>
<dbReference type="FunFam" id="3.40.50.2300:FF:000018">
    <property type="entry name" value="DNA-binding transcriptional regulator NtrC"/>
    <property type="match status" value="1"/>
</dbReference>
<protein>
    <recommendedName>
        <fullName evidence="9">Response regulatory domain-containing protein</fullName>
    </recommendedName>
</protein>